<dbReference type="OrthoDB" id="370565at2"/>
<dbReference type="AlphaFoldDB" id="G7ZGJ7"/>
<dbReference type="InterPro" id="IPR008984">
    <property type="entry name" value="SMAD_FHA_dom_sf"/>
</dbReference>
<dbReference type="Pfam" id="PF00498">
    <property type="entry name" value="FHA"/>
    <property type="match status" value="1"/>
</dbReference>
<protein>
    <recommendedName>
        <fullName evidence="2">FHA domain-containing protein</fullName>
    </recommendedName>
</protein>
<dbReference type="KEGG" id="ali:AZOLI_p40561"/>
<dbReference type="HOGENOM" id="CLU_094173_1_0_5"/>
<sequence>MTTRIINREEPDKPEAPGAQAPRPTPASKRAETSPVGNKAAGGATGFFNPNRSDPPSGDGPAVSPARQTAPDEPVVGWLVIVEGPGRGTSRPLGYGMNSIGRAEGQRVRLDLGDNEISRQQHAQLTYDPRGRKFYLRHGEGANLTYVGDQPVLTPVELHGGEFIGLGSKTVLRFVPFCGPDFDWQDR</sequence>
<dbReference type="PROSITE" id="PS50006">
    <property type="entry name" value="FHA_DOMAIN"/>
    <property type="match status" value="1"/>
</dbReference>
<keyword evidence="4" id="KW-1185">Reference proteome</keyword>
<evidence type="ECO:0000313" key="4">
    <source>
        <dbReference type="Proteomes" id="UP000005667"/>
    </source>
</evidence>
<keyword evidence="3" id="KW-0614">Plasmid</keyword>
<dbReference type="EMBL" id="FQ311872">
    <property type="protein sequence ID" value="CBS90931.1"/>
    <property type="molecule type" value="Genomic_DNA"/>
</dbReference>
<gene>
    <name evidence="3" type="ordered locus">AZOLI_p40561</name>
</gene>
<geneLocation type="plasmid" evidence="3 4">
    <name>AZO_p4</name>
</geneLocation>
<organism evidence="3 4">
    <name type="scientific">Azospirillum lipoferum (strain 4B)</name>
    <dbReference type="NCBI Taxonomy" id="862719"/>
    <lineage>
        <taxon>Bacteria</taxon>
        <taxon>Pseudomonadati</taxon>
        <taxon>Pseudomonadota</taxon>
        <taxon>Alphaproteobacteria</taxon>
        <taxon>Rhodospirillales</taxon>
        <taxon>Azospirillaceae</taxon>
        <taxon>Azospirillum</taxon>
    </lineage>
</organism>
<evidence type="ECO:0000313" key="3">
    <source>
        <dbReference type="EMBL" id="CBS90931.1"/>
    </source>
</evidence>
<dbReference type="CDD" id="cd00060">
    <property type="entry name" value="FHA"/>
    <property type="match status" value="1"/>
</dbReference>
<dbReference type="Gene3D" id="2.60.200.20">
    <property type="match status" value="1"/>
</dbReference>
<dbReference type="Proteomes" id="UP000005667">
    <property type="component" value="Plasmid AZO_p4"/>
</dbReference>
<feature type="region of interest" description="Disordered" evidence="1">
    <location>
        <begin position="1"/>
        <end position="71"/>
    </location>
</feature>
<feature type="compositionally biased region" description="Basic and acidic residues" evidence="1">
    <location>
        <begin position="1"/>
        <end position="15"/>
    </location>
</feature>
<dbReference type="InterPro" id="IPR000253">
    <property type="entry name" value="FHA_dom"/>
</dbReference>
<accession>G7ZGJ7</accession>
<feature type="domain" description="FHA" evidence="2">
    <location>
        <begin position="98"/>
        <end position="152"/>
    </location>
</feature>
<reference evidence="4" key="1">
    <citation type="journal article" date="2011" name="PLoS Genet.">
        <title>Azospirillum genomes reveal transition of bacteria from aquatic to terrestrial environments.</title>
        <authorList>
            <person name="Wisniewski-Dye F."/>
            <person name="Borziak K."/>
            <person name="Khalsa-Moyers G."/>
            <person name="Alexandre G."/>
            <person name="Sukharnikov L.O."/>
            <person name="Wuichet K."/>
            <person name="Hurst G.B."/>
            <person name="McDonald W.H."/>
            <person name="Robertson J.S."/>
            <person name="Barbe V."/>
            <person name="Calteau A."/>
            <person name="Rouy Z."/>
            <person name="Mangenot S."/>
            <person name="Prigent-Combaret C."/>
            <person name="Normand P."/>
            <person name="Boyer M."/>
            <person name="Siguier P."/>
            <person name="Dessaux Y."/>
            <person name="Elmerich C."/>
            <person name="Condemine G."/>
            <person name="Krishnen G."/>
            <person name="Kennedy I."/>
            <person name="Paterson A.H."/>
            <person name="Gonzalez V."/>
            <person name="Mavingui P."/>
            <person name="Zhulin I.B."/>
        </authorList>
    </citation>
    <scope>NUCLEOTIDE SEQUENCE [LARGE SCALE GENOMIC DNA]</scope>
    <source>
        <strain evidence="4">4B</strain>
    </source>
</reference>
<dbReference type="SUPFAM" id="SSF49879">
    <property type="entry name" value="SMAD/FHA domain"/>
    <property type="match status" value="1"/>
</dbReference>
<evidence type="ECO:0000259" key="2">
    <source>
        <dbReference type="PROSITE" id="PS50006"/>
    </source>
</evidence>
<evidence type="ECO:0000256" key="1">
    <source>
        <dbReference type="SAM" id="MobiDB-lite"/>
    </source>
</evidence>
<proteinExistence type="predicted"/>
<name>G7ZGJ7_AZOL4</name>